<feature type="domain" description="Peptidase M16 N-terminal" evidence="2">
    <location>
        <begin position="67"/>
        <end position="201"/>
    </location>
</feature>
<dbReference type="PANTHER" id="PTHR11851:SF224">
    <property type="entry name" value="PROCESSING PROTEASE"/>
    <property type="match status" value="1"/>
</dbReference>
<evidence type="ECO:0008006" key="6">
    <source>
        <dbReference type="Google" id="ProtNLM"/>
    </source>
</evidence>
<feature type="chain" id="PRO_5047044851" description="Peptidase M16" evidence="1">
    <location>
        <begin position="25"/>
        <end position="472"/>
    </location>
</feature>
<dbReference type="SUPFAM" id="SSF63411">
    <property type="entry name" value="LuxS/MPP-like metallohydrolase"/>
    <property type="match status" value="2"/>
</dbReference>
<keyword evidence="1" id="KW-0732">Signal</keyword>
<dbReference type="Proteomes" id="UP001500657">
    <property type="component" value="Unassembled WGS sequence"/>
</dbReference>
<evidence type="ECO:0000259" key="2">
    <source>
        <dbReference type="Pfam" id="PF00675"/>
    </source>
</evidence>
<evidence type="ECO:0000313" key="5">
    <source>
        <dbReference type="Proteomes" id="UP001500657"/>
    </source>
</evidence>
<dbReference type="EMBL" id="BAAAFO010000004">
    <property type="protein sequence ID" value="GAA0258952.1"/>
    <property type="molecule type" value="Genomic_DNA"/>
</dbReference>
<feature type="domain" description="Peptidase M16 C-terminal" evidence="3">
    <location>
        <begin position="210"/>
        <end position="385"/>
    </location>
</feature>
<dbReference type="RefSeq" id="WP_343883166.1">
    <property type="nucleotide sequence ID" value="NZ_BAAAFO010000004.1"/>
</dbReference>
<evidence type="ECO:0000256" key="1">
    <source>
        <dbReference type="SAM" id="SignalP"/>
    </source>
</evidence>
<dbReference type="InterPro" id="IPR050361">
    <property type="entry name" value="MPP/UQCRC_Complex"/>
</dbReference>
<reference evidence="5" key="1">
    <citation type="journal article" date="2019" name="Int. J. Syst. Evol. Microbiol.">
        <title>The Global Catalogue of Microorganisms (GCM) 10K type strain sequencing project: providing services to taxonomists for standard genome sequencing and annotation.</title>
        <authorList>
            <consortium name="The Broad Institute Genomics Platform"/>
            <consortium name="The Broad Institute Genome Sequencing Center for Infectious Disease"/>
            <person name="Wu L."/>
            <person name="Ma J."/>
        </authorList>
    </citation>
    <scope>NUCLEOTIDE SEQUENCE [LARGE SCALE GENOMIC DNA]</scope>
    <source>
        <strain evidence="5">JCM 16242</strain>
    </source>
</reference>
<organism evidence="4 5">
    <name type="scientific">Rhodanobacter caeni</name>
    <dbReference type="NCBI Taxonomy" id="657654"/>
    <lineage>
        <taxon>Bacteria</taxon>
        <taxon>Pseudomonadati</taxon>
        <taxon>Pseudomonadota</taxon>
        <taxon>Gammaproteobacteria</taxon>
        <taxon>Lysobacterales</taxon>
        <taxon>Rhodanobacteraceae</taxon>
        <taxon>Rhodanobacter</taxon>
    </lineage>
</organism>
<proteinExistence type="predicted"/>
<name>A0ABP3EFT3_9GAMM</name>
<evidence type="ECO:0000313" key="4">
    <source>
        <dbReference type="EMBL" id="GAA0258952.1"/>
    </source>
</evidence>
<gene>
    <name evidence="4" type="ORF">GCM10009126_25260</name>
</gene>
<protein>
    <recommendedName>
        <fullName evidence="6">Peptidase M16</fullName>
    </recommendedName>
</protein>
<accession>A0ABP3EFT3</accession>
<dbReference type="InterPro" id="IPR011249">
    <property type="entry name" value="Metalloenz_LuxS/M16"/>
</dbReference>
<dbReference type="Pfam" id="PF00675">
    <property type="entry name" value="Peptidase_M16"/>
    <property type="match status" value="1"/>
</dbReference>
<dbReference type="Pfam" id="PF05193">
    <property type="entry name" value="Peptidase_M16_C"/>
    <property type="match status" value="1"/>
</dbReference>
<sequence length="472" mass="49923">MKTKTTFKTLAVALGLALAGVAQASTTALPKDLPAYGPDKPLPVPQIAQRTLPNGLTVWVVPRDGLPKVDVALAVLGGTAADDAATPALSQLMAGLLNEGTASRNSRSIAEALQAIGGDYRASADDDAVNIRASALSSHAPQLLELVADTALHPSFPANEVTLARANALQSLKVQESDPDWQAQRAFGHAAYGEHPYARDSLNEASIAAATPERLKSLHDARFRPDRALLVIVGRIDADEAFKLAQQQFGGWKASGEALADTAPAPRTAAPQRLIVPREGAVQSNIRYGRPAVPASDADYIPLTVANTILGGGFTSRITQDIREDKGYSYSPWSRYSANRAGGSTVATVDVRNEVTGATLAELAKLYDSMASQPASEQELAGAKRLVGGIYLLRNQIQGSLTATLANYWVDGLPPTFLGSYVAEANKVTADQVQAMGRKYFAAKDQSIVIVGDPKAIDAQLKPYGEFTVFKP</sequence>
<dbReference type="InterPro" id="IPR011765">
    <property type="entry name" value="Pept_M16_N"/>
</dbReference>
<feature type="signal peptide" evidence="1">
    <location>
        <begin position="1"/>
        <end position="24"/>
    </location>
</feature>
<keyword evidence="5" id="KW-1185">Reference proteome</keyword>
<comment type="caution">
    <text evidence="4">The sequence shown here is derived from an EMBL/GenBank/DDBJ whole genome shotgun (WGS) entry which is preliminary data.</text>
</comment>
<dbReference type="Gene3D" id="3.30.830.10">
    <property type="entry name" value="Metalloenzyme, LuxS/M16 peptidase-like"/>
    <property type="match status" value="2"/>
</dbReference>
<evidence type="ECO:0000259" key="3">
    <source>
        <dbReference type="Pfam" id="PF05193"/>
    </source>
</evidence>
<dbReference type="PANTHER" id="PTHR11851">
    <property type="entry name" value="METALLOPROTEASE"/>
    <property type="match status" value="1"/>
</dbReference>
<dbReference type="InterPro" id="IPR007863">
    <property type="entry name" value="Peptidase_M16_C"/>
</dbReference>